<dbReference type="InterPro" id="IPR004837">
    <property type="entry name" value="NaCa_Exmemb"/>
</dbReference>
<evidence type="ECO:0000256" key="2">
    <source>
        <dbReference type="ARBA" id="ARBA00022448"/>
    </source>
</evidence>
<evidence type="ECO:0000256" key="6">
    <source>
        <dbReference type="ARBA" id="ARBA00022989"/>
    </source>
</evidence>
<protein>
    <recommendedName>
        <fullName evidence="11">Sodium/calcium exchanger membrane region domain-containing protein</fullName>
    </recommendedName>
</protein>
<dbReference type="AlphaFoldDB" id="A0A915J4K9"/>
<organism evidence="12 13">
    <name type="scientific">Romanomermis culicivorax</name>
    <name type="common">Nematode worm</name>
    <dbReference type="NCBI Taxonomy" id="13658"/>
    <lineage>
        <taxon>Eukaryota</taxon>
        <taxon>Metazoa</taxon>
        <taxon>Ecdysozoa</taxon>
        <taxon>Nematoda</taxon>
        <taxon>Enoplea</taxon>
        <taxon>Dorylaimia</taxon>
        <taxon>Mermithida</taxon>
        <taxon>Mermithoidea</taxon>
        <taxon>Mermithidae</taxon>
        <taxon>Romanomermis</taxon>
    </lineage>
</organism>
<keyword evidence="12" id="KW-1185">Reference proteome</keyword>
<feature type="transmembrane region" description="Helical" evidence="9">
    <location>
        <begin position="85"/>
        <end position="106"/>
    </location>
</feature>
<dbReference type="PANTHER" id="PTHR11878:SF65">
    <property type="entry name" value="NA_CA-EXCHANGE PROTEIN, ISOFORM G"/>
    <property type="match status" value="1"/>
</dbReference>
<evidence type="ECO:0000313" key="13">
    <source>
        <dbReference type="WBParaSite" id="nRc.2.0.1.t20758-RA"/>
    </source>
</evidence>
<evidence type="ECO:0000256" key="3">
    <source>
        <dbReference type="ARBA" id="ARBA00022449"/>
    </source>
</evidence>
<dbReference type="GO" id="GO:0098794">
    <property type="term" value="C:postsynapse"/>
    <property type="evidence" value="ECO:0007669"/>
    <property type="project" value="TreeGrafter"/>
</dbReference>
<keyword evidence="10" id="KW-0732">Signal</keyword>
<keyword evidence="8 9" id="KW-0472">Membrane</keyword>
<feature type="signal peptide" evidence="10">
    <location>
        <begin position="1"/>
        <end position="24"/>
    </location>
</feature>
<accession>A0A915J4K9</accession>
<keyword evidence="3" id="KW-0050">Antiport</keyword>
<dbReference type="InterPro" id="IPR044880">
    <property type="entry name" value="NCX_ion-bd_dom_sf"/>
</dbReference>
<keyword evidence="4" id="KW-0109">Calcium transport</keyword>
<keyword evidence="2" id="KW-0813">Transport</keyword>
<dbReference type="GO" id="GO:0098703">
    <property type="term" value="P:calcium ion import across plasma membrane"/>
    <property type="evidence" value="ECO:0007669"/>
    <property type="project" value="TreeGrafter"/>
</dbReference>
<dbReference type="Proteomes" id="UP000887565">
    <property type="component" value="Unplaced"/>
</dbReference>
<keyword evidence="6 9" id="KW-1133">Transmembrane helix</keyword>
<dbReference type="GO" id="GO:0012505">
    <property type="term" value="C:endomembrane system"/>
    <property type="evidence" value="ECO:0007669"/>
    <property type="project" value="UniProtKB-SubCell"/>
</dbReference>
<evidence type="ECO:0000313" key="12">
    <source>
        <dbReference type="Proteomes" id="UP000887565"/>
    </source>
</evidence>
<comment type="subcellular location">
    <subcellularLocation>
        <location evidence="1">Endomembrane system</location>
        <topology evidence="1">Multi-pass membrane protein</topology>
    </subcellularLocation>
</comment>
<dbReference type="GO" id="GO:0042383">
    <property type="term" value="C:sarcolemma"/>
    <property type="evidence" value="ECO:0007669"/>
    <property type="project" value="TreeGrafter"/>
</dbReference>
<evidence type="ECO:0000256" key="10">
    <source>
        <dbReference type="SAM" id="SignalP"/>
    </source>
</evidence>
<dbReference type="WBParaSite" id="nRc.2.0.1.t20758-RA">
    <property type="protein sequence ID" value="nRc.2.0.1.t20758-RA"/>
    <property type="gene ID" value="nRc.2.0.1.g20758"/>
</dbReference>
<feature type="chain" id="PRO_5036803305" description="Sodium/calcium exchanger membrane region domain-containing protein" evidence="10">
    <location>
        <begin position="25"/>
        <end position="318"/>
    </location>
</feature>
<dbReference type="Pfam" id="PF01699">
    <property type="entry name" value="Na_Ca_ex"/>
    <property type="match status" value="1"/>
</dbReference>
<reference evidence="13" key="1">
    <citation type="submission" date="2022-11" db="UniProtKB">
        <authorList>
            <consortium name="WormBaseParasite"/>
        </authorList>
    </citation>
    <scope>IDENTIFICATION</scope>
</reference>
<keyword evidence="5 9" id="KW-0812">Transmembrane</keyword>
<sequence length="318" mass="36098">MYHSVSIYLLLLICIFLPISNVSSSYNCTFHHTDNNQGEITQIITVNRADDCRCVDFGQECKNGLILPAWPIYPPNEPLTLTSKIVRGTVYLFTMLYAFLGVSILADKFMAAIETITSQEKRVRVKKAEKVDGGKIFVTVRIWNETVSNLTLMALGSSAPEILLSVIESAGHNFKAGDLGPNTIVGSAAFNLFVIIAICVLVIPTPQVRRQQNLSVFLVTSTWSIFAYVWLYLIIAVISPGRIEIWEASELQDPEKTQFLDTVTRQDPDVRAYEENRRIFMETFQRIRKEHPDADIQTLERMTEYEMMKNAKKSFAFH</sequence>
<feature type="transmembrane region" description="Helical" evidence="9">
    <location>
        <begin position="184"/>
        <end position="203"/>
    </location>
</feature>
<feature type="transmembrane region" description="Helical" evidence="9">
    <location>
        <begin position="215"/>
        <end position="238"/>
    </location>
</feature>
<dbReference type="GO" id="GO:0030424">
    <property type="term" value="C:axon"/>
    <property type="evidence" value="ECO:0007669"/>
    <property type="project" value="TreeGrafter"/>
</dbReference>
<evidence type="ECO:0000256" key="4">
    <source>
        <dbReference type="ARBA" id="ARBA00022568"/>
    </source>
</evidence>
<dbReference type="GO" id="GO:0005432">
    <property type="term" value="F:calcium:sodium antiporter activity"/>
    <property type="evidence" value="ECO:0007669"/>
    <property type="project" value="TreeGrafter"/>
</dbReference>
<name>A0A915J4K9_ROMCU</name>
<evidence type="ECO:0000256" key="8">
    <source>
        <dbReference type="ARBA" id="ARBA00023136"/>
    </source>
</evidence>
<dbReference type="Gene3D" id="1.20.1420.30">
    <property type="entry name" value="NCX, central ion-binding region"/>
    <property type="match status" value="1"/>
</dbReference>
<dbReference type="InterPro" id="IPR051171">
    <property type="entry name" value="CaCA"/>
</dbReference>
<dbReference type="PANTHER" id="PTHR11878">
    <property type="entry name" value="SODIUM/CALCIUM EXCHANGER"/>
    <property type="match status" value="1"/>
</dbReference>
<feature type="domain" description="Sodium/calcium exchanger membrane region" evidence="11">
    <location>
        <begin position="92"/>
        <end position="248"/>
    </location>
</feature>
<proteinExistence type="predicted"/>
<evidence type="ECO:0000256" key="5">
    <source>
        <dbReference type="ARBA" id="ARBA00022692"/>
    </source>
</evidence>
<keyword evidence="4" id="KW-0106">Calcium</keyword>
<evidence type="ECO:0000256" key="9">
    <source>
        <dbReference type="SAM" id="Phobius"/>
    </source>
</evidence>
<evidence type="ECO:0000256" key="1">
    <source>
        <dbReference type="ARBA" id="ARBA00004127"/>
    </source>
</evidence>
<keyword evidence="7" id="KW-0406">Ion transport</keyword>
<evidence type="ECO:0000256" key="7">
    <source>
        <dbReference type="ARBA" id="ARBA00023065"/>
    </source>
</evidence>
<evidence type="ECO:0000259" key="11">
    <source>
        <dbReference type="Pfam" id="PF01699"/>
    </source>
</evidence>